<dbReference type="EMBL" id="JAFNEN010000313">
    <property type="protein sequence ID" value="KAG8186083.1"/>
    <property type="molecule type" value="Genomic_DNA"/>
</dbReference>
<feature type="compositionally biased region" description="Polar residues" evidence="4">
    <location>
        <begin position="377"/>
        <end position="396"/>
    </location>
</feature>
<proteinExistence type="predicted"/>
<feature type="region of interest" description="Disordered" evidence="4">
    <location>
        <begin position="313"/>
        <end position="353"/>
    </location>
</feature>
<dbReference type="Gene3D" id="3.30.70.330">
    <property type="match status" value="5"/>
</dbReference>
<feature type="compositionally biased region" description="Low complexity" evidence="4">
    <location>
        <begin position="251"/>
        <end position="263"/>
    </location>
</feature>
<dbReference type="InterPro" id="IPR050666">
    <property type="entry name" value="ESRP"/>
</dbReference>
<dbReference type="AlphaFoldDB" id="A0AAV6UR21"/>
<feature type="compositionally biased region" description="Basic and acidic residues" evidence="4">
    <location>
        <begin position="827"/>
        <end position="850"/>
    </location>
</feature>
<dbReference type="CDD" id="cd12254">
    <property type="entry name" value="RRM_hnRNPH_ESRPs_RBM12_like"/>
    <property type="match status" value="2"/>
</dbReference>
<feature type="compositionally biased region" description="Basic and acidic residues" evidence="4">
    <location>
        <begin position="958"/>
        <end position="970"/>
    </location>
</feature>
<evidence type="ECO:0000313" key="6">
    <source>
        <dbReference type="EMBL" id="KAG8186083.1"/>
    </source>
</evidence>
<keyword evidence="2 3" id="KW-0694">RNA-binding</keyword>
<dbReference type="PANTHER" id="PTHR13976">
    <property type="entry name" value="HETEROGENEOUS NUCLEAR RIBONUCLEOPROTEIN-RELATED"/>
    <property type="match status" value="1"/>
</dbReference>
<keyword evidence="7" id="KW-1185">Reference proteome</keyword>
<name>A0AAV6UR21_9ARAC</name>
<evidence type="ECO:0000256" key="1">
    <source>
        <dbReference type="ARBA" id="ARBA00022737"/>
    </source>
</evidence>
<dbReference type="SUPFAM" id="SSF54928">
    <property type="entry name" value="RNA-binding domain, RBD"/>
    <property type="match status" value="4"/>
</dbReference>
<evidence type="ECO:0000256" key="3">
    <source>
        <dbReference type="PROSITE-ProRule" id="PRU00176"/>
    </source>
</evidence>
<feature type="domain" description="RRM" evidence="5">
    <location>
        <begin position="691"/>
        <end position="779"/>
    </location>
</feature>
<feature type="domain" description="RRM" evidence="5">
    <location>
        <begin position="560"/>
        <end position="635"/>
    </location>
</feature>
<feature type="compositionally biased region" description="Polar residues" evidence="4">
    <location>
        <begin position="342"/>
        <end position="353"/>
    </location>
</feature>
<organism evidence="6 7">
    <name type="scientific">Oedothorax gibbosus</name>
    <dbReference type="NCBI Taxonomy" id="931172"/>
    <lineage>
        <taxon>Eukaryota</taxon>
        <taxon>Metazoa</taxon>
        <taxon>Ecdysozoa</taxon>
        <taxon>Arthropoda</taxon>
        <taxon>Chelicerata</taxon>
        <taxon>Arachnida</taxon>
        <taxon>Araneae</taxon>
        <taxon>Araneomorphae</taxon>
        <taxon>Entelegynae</taxon>
        <taxon>Araneoidea</taxon>
        <taxon>Linyphiidae</taxon>
        <taxon>Erigoninae</taxon>
        <taxon>Oedothorax</taxon>
    </lineage>
</organism>
<sequence>MSIIIRLQNLPWAADSMDIRRYFTGLSIPEGGVHIVGGEMGDAFIAFSTDEDARLAMAKDGGKIHEMQIKLLLSSRTEMMRVIEKARQLNLAMQAQTVPLAPPVVPPPVVPQAPPSRVNIPPVEEERRRRSPSPPHRRVSRDKSPGRGDRRRSSPDSRRSSSKRDRSRSPSRGSRGSNRDTDRRDRSKRDDRRHDDGRGRDDRHSGRDGSHDSKKYPETDSFGRTPRSANDGYRESNNHRYNNEVASSRVSSYTYESTPTTESMKGLPAAFLPQTNQMHPSDPFAVGKQMEPVGASSSSSSIYMQQPTYGTVSYGEPPVTKDLPFPSKSDDMNRRSRFEPEYSQSQDSPYYNSPNINTKAIIPEMPFKDIRSAPQDFHSQNRNPWSSPADSSNWPPKQSGLLEPPSVKNGDFGQAVPMDLEQTPPREIPPIKNQYQHSEPYMAPRIMHQEKQWPSTPSMSVVISGLPPDARIEEVIDVFRSAIIPSTNICIVTSSQGAKEAFLRFSNNADFQEAVNGQPRYIRNYRCDITKISDALFEAAIGNPMATKLRPKPRPKESDLCVQLKGLPYSSKEPEIERFFEDLKIVDIVVELSSEGRSVGIAFVQFATEKDFRMALTMNGKMIGHRFITISVASKDHIMIARRSDSTQNLSPKVPPIADFDIRRNDHTAPSPNKPNPGLAPSILPQPAINFCITLKGMPISVTNQDIVEFFREVSGAIRAIHLMLGPDKRPSGDAYVEFGTKAEATAALNKNGMVLLGSRVFISPIAYGEMIEILNGPKPIPPPPVPGPLLKTPLMSSPDKSRKPLLEVPPPQNDFIEPSHNPVKNDQPRFEDPREKFPPHDRSRSDYSRGDGPPSEYPPRGRPHSDHPPRERPPSDHPPRERFHSDHPSRDRPPSDYPTKERPRSEFPRGDRPPPSDFRHGDRPSSEYRHEGPLRNHSRNDEHPPRGERSFPPSNRAHPDFPPRGERPPRGSFPPNERPPPDFPQDERPHPDFPPDDFPHGDDLPPPPEFPGGDSYPRGERPPPGFNRGGGPPRGFPRGERPPMHPDFAGRERPRFEPRFRGGRPPLLERGMRPPFGRMRGPFPGRPGGPPLHDPASPAGFGAPGCVVSLNNLHYDAGLEELYDFFKDYHLTKDNIIRRFDESGRATSEARVSFQCPADAQRVVRELNKKPIMGRSVFLSLL</sequence>
<keyword evidence="1" id="KW-0677">Repeat</keyword>
<feature type="compositionally biased region" description="Basic and acidic residues" evidence="4">
    <location>
        <begin position="177"/>
        <end position="218"/>
    </location>
</feature>
<feature type="compositionally biased region" description="Basic and acidic residues" evidence="4">
    <location>
        <begin position="864"/>
        <end position="950"/>
    </location>
</feature>
<feature type="compositionally biased region" description="Basic and acidic residues" evidence="4">
    <location>
        <begin position="328"/>
        <end position="340"/>
    </location>
</feature>
<feature type="compositionally biased region" description="Basic residues" evidence="4">
    <location>
        <begin position="129"/>
        <end position="140"/>
    </location>
</feature>
<feature type="compositionally biased region" description="Basic and acidic residues" evidence="4">
    <location>
        <begin position="141"/>
        <end position="168"/>
    </location>
</feature>
<feature type="compositionally biased region" description="Low complexity" evidence="4">
    <location>
        <begin position="1064"/>
        <end position="1076"/>
    </location>
</feature>
<evidence type="ECO:0000256" key="2">
    <source>
        <dbReference type="ARBA" id="ARBA00022884"/>
    </source>
</evidence>
<dbReference type="GO" id="GO:0003723">
    <property type="term" value="F:RNA binding"/>
    <property type="evidence" value="ECO:0007669"/>
    <property type="project" value="UniProtKB-UniRule"/>
</dbReference>
<accession>A0AAV6UR21</accession>
<evidence type="ECO:0000256" key="4">
    <source>
        <dbReference type="SAM" id="MobiDB-lite"/>
    </source>
</evidence>
<gene>
    <name evidence="6" type="ORF">JTE90_027077</name>
</gene>
<feature type="compositionally biased region" description="Basic and acidic residues" evidence="4">
    <location>
        <begin position="1038"/>
        <end position="1061"/>
    </location>
</feature>
<feature type="region of interest" description="Disordered" evidence="4">
    <location>
        <begin position="783"/>
        <end position="1076"/>
    </location>
</feature>
<reference evidence="6 7" key="1">
    <citation type="journal article" date="2022" name="Nat. Ecol. Evol.">
        <title>A masculinizing supergene underlies an exaggerated male reproductive morph in a spider.</title>
        <authorList>
            <person name="Hendrickx F."/>
            <person name="De Corte Z."/>
            <person name="Sonet G."/>
            <person name="Van Belleghem S.M."/>
            <person name="Kostlbacher S."/>
            <person name="Vangestel C."/>
        </authorList>
    </citation>
    <scope>NUCLEOTIDE SEQUENCE [LARGE SCALE GENOMIC DNA]</scope>
    <source>
        <strain evidence="6">W744_W776</strain>
    </source>
</reference>
<feature type="region of interest" description="Disordered" evidence="4">
    <location>
        <begin position="374"/>
        <end position="430"/>
    </location>
</feature>
<dbReference type="Proteomes" id="UP000827092">
    <property type="component" value="Unassembled WGS sequence"/>
</dbReference>
<dbReference type="Pfam" id="PF00076">
    <property type="entry name" value="RRM_1"/>
    <property type="match status" value="3"/>
</dbReference>
<dbReference type="InterPro" id="IPR035979">
    <property type="entry name" value="RBD_domain_sf"/>
</dbReference>
<feature type="region of interest" description="Disordered" evidence="4">
    <location>
        <begin position="106"/>
        <end position="265"/>
    </location>
</feature>
<dbReference type="SMART" id="SM00360">
    <property type="entry name" value="RRM"/>
    <property type="match status" value="5"/>
</dbReference>
<feature type="domain" description="RRM" evidence="5">
    <location>
        <begin position="1107"/>
        <end position="1183"/>
    </location>
</feature>
<feature type="compositionally biased region" description="Basic and acidic residues" evidence="4">
    <location>
        <begin position="232"/>
        <end position="242"/>
    </location>
</feature>
<comment type="caution">
    <text evidence="6">The sequence shown here is derived from an EMBL/GenBank/DDBJ whole genome shotgun (WGS) entry which is preliminary data.</text>
</comment>
<feature type="compositionally biased region" description="Basic and acidic residues" evidence="4">
    <location>
        <begin position="986"/>
        <end position="1004"/>
    </location>
</feature>
<dbReference type="InterPro" id="IPR012677">
    <property type="entry name" value="Nucleotide-bd_a/b_plait_sf"/>
</dbReference>
<dbReference type="CDD" id="cd12510">
    <property type="entry name" value="RRM1_RBM12_like"/>
    <property type="match status" value="1"/>
</dbReference>
<dbReference type="InterPro" id="IPR000504">
    <property type="entry name" value="RRM_dom"/>
</dbReference>
<evidence type="ECO:0000259" key="5">
    <source>
        <dbReference type="PROSITE" id="PS50102"/>
    </source>
</evidence>
<evidence type="ECO:0000313" key="7">
    <source>
        <dbReference type="Proteomes" id="UP000827092"/>
    </source>
</evidence>
<protein>
    <recommendedName>
        <fullName evidence="5">RRM domain-containing protein</fullName>
    </recommendedName>
</protein>
<dbReference type="PROSITE" id="PS50102">
    <property type="entry name" value="RRM"/>
    <property type="match status" value="3"/>
</dbReference>